<dbReference type="PROSITE" id="PS50293">
    <property type="entry name" value="TPR_REGION"/>
    <property type="match status" value="5"/>
</dbReference>
<feature type="repeat" description="TPR" evidence="5">
    <location>
        <begin position="417"/>
        <end position="450"/>
    </location>
</feature>
<feature type="repeat" description="TPR" evidence="5">
    <location>
        <begin position="657"/>
        <end position="690"/>
    </location>
</feature>
<dbReference type="Gene3D" id="1.25.40.10">
    <property type="entry name" value="Tetratricopeptide repeat domain"/>
    <property type="match status" value="2"/>
</dbReference>
<reference evidence="6" key="1">
    <citation type="submission" date="2020-06" db="EMBL/GenBank/DDBJ databases">
        <title>Unique genomic features of the anaerobic methanotrophic archaea.</title>
        <authorList>
            <person name="Chadwick G.L."/>
            <person name="Skennerton C.T."/>
            <person name="Laso-Perez R."/>
            <person name="Leu A.O."/>
            <person name="Speth D.R."/>
            <person name="Yu H."/>
            <person name="Morgan-Lang C."/>
            <person name="Hatzenpichler R."/>
            <person name="Goudeau D."/>
            <person name="Malmstrom R."/>
            <person name="Brazelton W.J."/>
            <person name="Woyke T."/>
            <person name="Hallam S.J."/>
            <person name="Tyson G.W."/>
            <person name="Wegener G."/>
            <person name="Boetius A."/>
            <person name="Orphan V."/>
        </authorList>
    </citation>
    <scope>NUCLEOTIDE SEQUENCE</scope>
</reference>
<evidence type="ECO:0000256" key="5">
    <source>
        <dbReference type="PROSITE-ProRule" id="PRU00339"/>
    </source>
</evidence>
<dbReference type="Pfam" id="PF13424">
    <property type="entry name" value="TPR_12"/>
    <property type="match status" value="3"/>
</dbReference>
<feature type="repeat" description="TPR" evidence="5">
    <location>
        <begin position="577"/>
        <end position="610"/>
    </location>
</feature>
<dbReference type="PANTHER" id="PTHR46630:SF1">
    <property type="entry name" value="TETRATRICOPEPTIDE REPEAT PROTEIN 29"/>
    <property type="match status" value="1"/>
</dbReference>
<keyword evidence="4 5" id="KW-0802">TPR repeat</keyword>
<feature type="repeat" description="TPR" evidence="5">
    <location>
        <begin position="497"/>
        <end position="530"/>
    </location>
</feature>
<keyword evidence="3" id="KW-0677">Repeat</keyword>
<proteinExistence type="predicted"/>
<accession>A0A7G9Z6D8</accession>
<sequence length="706" mass="79896">MNKISDPQYGDNFVGRGEKINEFKEKIENNEIVVITGDRGIGKTNLTLVVEKATKEEKAWVFLKKRKCYHVDGALFYEDMNKIFMPDKISTGASRSVKIPGFGAGAGESWKPRGPSVLEYMEESKEKIIIFVENAHELKEEEIKTISAGSRRNDQLKFVLEIATPYMCDIKLRAGSYEVVGLKELSDESIEKIVRKGCPNFSDAIVNGIVQHSKGYPYVARSLAYICDKKNAEEEMFKFLSTLSYDDMKFNLGKIHKEVLETLNQDSQEVIKELAIAPATLTLKLIEAFCGEKVDTPLTDIKERGILVEPEEKFYQIYHPLFREFLRDIQPIALQNKRELYCKAMGKVKADFDLIYILLEVLNEPNIFVELIKLTENYEAINFIGIQSNTWGKLDQAIYAWNHLLEKTKGVDKEWEPVATGNIGIVYLTQGELDKALEYFEKALELNVELGRKGEMTAAFANMGNVYLTKGELNKALEYFEKALELNVELGRKEGMAVDFGNIGIVYLTQGELDKALEYFKKALELDKELRNKEGIANQLGNIGIVYADKGELEKAREYYKKALELNEELGRKEGIANQLGNIGIVYQGKGELDNALEYFEEALKVDKDLGNKEGIAADLGNIGNVYKIKGELDNALEYYGKGLKKFKDIGNRIETARTLMNIGDVFVLKGEKERALDCYSEAKDLAKGSSVFEEITKRINNIRSE</sequence>
<evidence type="ECO:0000256" key="3">
    <source>
        <dbReference type="ARBA" id="ARBA00022737"/>
    </source>
</evidence>
<dbReference type="InterPro" id="IPR006597">
    <property type="entry name" value="Sel1-like"/>
</dbReference>
<dbReference type="SMART" id="SM00028">
    <property type="entry name" value="TPR"/>
    <property type="match status" value="8"/>
</dbReference>
<dbReference type="InterPro" id="IPR011990">
    <property type="entry name" value="TPR-like_helical_dom_sf"/>
</dbReference>
<evidence type="ECO:0000256" key="4">
    <source>
        <dbReference type="ARBA" id="ARBA00022803"/>
    </source>
</evidence>
<dbReference type="PROSITE" id="PS50005">
    <property type="entry name" value="TPR"/>
    <property type="match status" value="6"/>
</dbReference>
<evidence type="ECO:0000256" key="2">
    <source>
        <dbReference type="ARBA" id="ARBA00022490"/>
    </source>
</evidence>
<protein>
    <submittedName>
        <fullName evidence="6">Photosystem I assembly protein Ycf3</fullName>
    </submittedName>
</protein>
<evidence type="ECO:0000256" key="1">
    <source>
        <dbReference type="ARBA" id="ARBA00004496"/>
    </source>
</evidence>
<feature type="repeat" description="TPR" evidence="5">
    <location>
        <begin position="537"/>
        <end position="570"/>
    </location>
</feature>
<keyword evidence="2" id="KW-0963">Cytoplasm</keyword>
<organism evidence="6">
    <name type="scientific">Candidatus Methanophaga sp. ANME-1 ERB7</name>
    <dbReference type="NCBI Taxonomy" id="2759913"/>
    <lineage>
        <taxon>Archaea</taxon>
        <taxon>Methanobacteriati</taxon>
        <taxon>Methanobacteriota</taxon>
        <taxon>Stenosarchaea group</taxon>
        <taxon>Methanomicrobia</taxon>
        <taxon>Candidatus Methanophagales</taxon>
        <taxon>Candidatus Methanophagaceae</taxon>
        <taxon>Candidatus Methanophaga</taxon>
    </lineage>
</organism>
<gene>
    <name evidence="6" type="primary">ycf3_2</name>
    <name evidence="6" type="ORF">LEBEIBBM_00037</name>
</gene>
<dbReference type="PANTHER" id="PTHR46630">
    <property type="entry name" value="TETRATRICOPEPTIDE REPEAT PROTEIN 29"/>
    <property type="match status" value="1"/>
</dbReference>
<dbReference type="GO" id="GO:0005737">
    <property type="term" value="C:cytoplasm"/>
    <property type="evidence" value="ECO:0007669"/>
    <property type="project" value="UniProtKB-SubCell"/>
</dbReference>
<dbReference type="AlphaFoldDB" id="A0A7G9Z6D8"/>
<dbReference type="EMBL" id="MT631630">
    <property type="protein sequence ID" value="QNO55822.1"/>
    <property type="molecule type" value="Genomic_DNA"/>
</dbReference>
<name>A0A7G9Z6D8_9EURY</name>
<dbReference type="Gene3D" id="3.40.50.300">
    <property type="entry name" value="P-loop containing nucleotide triphosphate hydrolases"/>
    <property type="match status" value="1"/>
</dbReference>
<comment type="subcellular location">
    <subcellularLocation>
        <location evidence="1">Cytoplasm</location>
    </subcellularLocation>
</comment>
<dbReference type="SMART" id="SM00671">
    <property type="entry name" value="SEL1"/>
    <property type="match status" value="3"/>
</dbReference>
<dbReference type="InterPro" id="IPR051476">
    <property type="entry name" value="Bac_ResReg_Asp_Phosphatase"/>
</dbReference>
<dbReference type="Pfam" id="PF00515">
    <property type="entry name" value="TPR_1"/>
    <property type="match status" value="1"/>
</dbReference>
<evidence type="ECO:0000313" key="6">
    <source>
        <dbReference type="EMBL" id="QNO55822.1"/>
    </source>
</evidence>
<dbReference type="InterPro" id="IPR019734">
    <property type="entry name" value="TPR_rpt"/>
</dbReference>
<dbReference type="SUPFAM" id="SSF52540">
    <property type="entry name" value="P-loop containing nucleoside triphosphate hydrolases"/>
    <property type="match status" value="1"/>
</dbReference>
<dbReference type="InterPro" id="IPR027417">
    <property type="entry name" value="P-loop_NTPase"/>
</dbReference>
<feature type="repeat" description="TPR" evidence="5">
    <location>
        <begin position="457"/>
        <end position="490"/>
    </location>
</feature>
<dbReference type="SUPFAM" id="SSF48452">
    <property type="entry name" value="TPR-like"/>
    <property type="match status" value="2"/>
</dbReference>